<dbReference type="AlphaFoldDB" id="A0AA36NH32"/>
<sequence length="651" mass="72024">MQELGPTFVKLGQVLSIRPDVLPPVTMKELARLQDDIETFPTEEARRVIEKEMGKPVDEVFSSFGDEPIAAASLAQVYRATLRSTGQEVAVKVQRPGALSTVSKDLYVLRRLADVVQPLIRRFTADETDYIALTETFAEGLYTELDFRNEALNALRMEELLKEALEPAALEKVIIPTPLMEQTSRRVMLSEWVNGVKLSTLPPPEIKELISIGQEVFLTQLLDIGFFHGDPHPGNLLKVTEGPDEGKLCLLDFGLVAQVPRKDREIIISAVVHLGTQNWEALIADFQELGFLAPDTDKDALVPILQRVLRPYLKGGGAQAFKNANFQALTQDLLKVNMEVKFSIPPYVSLLARSVATLEGVALQGDKEYQIVAMAYPFVIRRLLKNDSRLSFAALRELLYDPVTRRMRPQRLATMLQASLGVVADADSRSGFIDFDSVPKDSAPAKEVLQFLLSPNASKLRPLLNAELSYGLDLVLRRTARRVRSNLRDLLAPRVPVLGIRLPQPPVPPLFIPVPKDLEASGPEAFRHGVDILSSEEVFEAIFPELSTSEDVDFDTFNEAARSVLEVDELPEASPQAILAALRSVAQGQDTAAAELGEAVRQALSTQESRSALTNEVVFAITQELLRTWRARLAARVPNVNAAERRSPQPA</sequence>
<evidence type="ECO:0000259" key="2">
    <source>
        <dbReference type="PROSITE" id="PS50011"/>
    </source>
</evidence>
<gene>
    <name evidence="3" type="ORF">EVOR1521_LOCUS24958</name>
</gene>
<dbReference type="PROSITE" id="PS50011">
    <property type="entry name" value="PROTEIN_KINASE_DOM"/>
    <property type="match status" value="1"/>
</dbReference>
<dbReference type="InterPro" id="IPR011009">
    <property type="entry name" value="Kinase-like_dom_sf"/>
</dbReference>
<evidence type="ECO:0000313" key="4">
    <source>
        <dbReference type="Proteomes" id="UP001178507"/>
    </source>
</evidence>
<dbReference type="PANTHER" id="PTHR10566:SF121">
    <property type="entry name" value="PROTEIN KINASE DOMAIN-CONTAINING PROTEIN"/>
    <property type="match status" value="1"/>
</dbReference>
<comment type="similarity">
    <text evidence="1">Belongs to the protein kinase superfamily. ADCK protein kinase family.</text>
</comment>
<dbReference type="EMBL" id="CAUJNA010003435">
    <property type="protein sequence ID" value="CAJ1401933.1"/>
    <property type="molecule type" value="Genomic_DNA"/>
</dbReference>
<organism evidence="3 4">
    <name type="scientific">Effrenium voratum</name>
    <dbReference type="NCBI Taxonomy" id="2562239"/>
    <lineage>
        <taxon>Eukaryota</taxon>
        <taxon>Sar</taxon>
        <taxon>Alveolata</taxon>
        <taxon>Dinophyceae</taxon>
        <taxon>Suessiales</taxon>
        <taxon>Symbiodiniaceae</taxon>
        <taxon>Effrenium</taxon>
    </lineage>
</organism>
<feature type="domain" description="Protein kinase" evidence="2">
    <location>
        <begin position="63"/>
        <end position="404"/>
    </location>
</feature>
<evidence type="ECO:0000313" key="3">
    <source>
        <dbReference type="EMBL" id="CAJ1401933.1"/>
    </source>
</evidence>
<dbReference type="SUPFAM" id="SSF56112">
    <property type="entry name" value="Protein kinase-like (PK-like)"/>
    <property type="match status" value="1"/>
</dbReference>
<dbReference type="Proteomes" id="UP001178507">
    <property type="component" value="Unassembled WGS sequence"/>
</dbReference>
<dbReference type="InterPro" id="IPR000719">
    <property type="entry name" value="Prot_kinase_dom"/>
</dbReference>
<name>A0AA36NH32_9DINO</name>
<comment type="caution">
    <text evidence="3">The sequence shown here is derived from an EMBL/GenBank/DDBJ whole genome shotgun (WGS) entry which is preliminary data.</text>
</comment>
<dbReference type="Pfam" id="PF03109">
    <property type="entry name" value="ABC1"/>
    <property type="match status" value="1"/>
</dbReference>
<accession>A0AA36NH32</accession>
<dbReference type="GO" id="GO:0004672">
    <property type="term" value="F:protein kinase activity"/>
    <property type="evidence" value="ECO:0007669"/>
    <property type="project" value="InterPro"/>
</dbReference>
<dbReference type="CDD" id="cd05121">
    <property type="entry name" value="ABC1_ADCK3-like"/>
    <property type="match status" value="1"/>
</dbReference>
<dbReference type="PANTHER" id="PTHR10566">
    <property type="entry name" value="CHAPERONE-ACTIVITY OF BC1 COMPLEX CABC1 -RELATED"/>
    <property type="match status" value="1"/>
</dbReference>
<proteinExistence type="inferred from homology"/>
<dbReference type="InterPro" id="IPR050154">
    <property type="entry name" value="UbiB_kinase"/>
</dbReference>
<reference evidence="3" key="1">
    <citation type="submission" date="2023-08" db="EMBL/GenBank/DDBJ databases">
        <authorList>
            <person name="Chen Y."/>
            <person name="Shah S."/>
            <person name="Dougan E. K."/>
            <person name="Thang M."/>
            <person name="Chan C."/>
        </authorList>
    </citation>
    <scope>NUCLEOTIDE SEQUENCE</scope>
</reference>
<dbReference type="InterPro" id="IPR004147">
    <property type="entry name" value="ABC1_dom"/>
</dbReference>
<keyword evidence="4" id="KW-1185">Reference proteome</keyword>
<dbReference type="GO" id="GO:0005524">
    <property type="term" value="F:ATP binding"/>
    <property type="evidence" value="ECO:0007669"/>
    <property type="project" value="InterPro"/>
</dbReference>
<evidence type="ECO:0000256" key="1">
    <source>
        <dbReference type="ARBA" id="ARBA00009670"/>
    </source>
</evidence>
<protein>
    <recommendedName>
        <fullName evidence="2">Protein kinase domain-containing protein</fullName>
    </recommendedName>
</protein>